<evidence type="ECO:0000313" key="2">
    <source>
        <dbReference type="EnsemblPlants" id="Pp3c4_31561V3.1"/>
    </source>
</evidence>
<dbReference type="Proteomes" id="UP000006727">
    <property type="component" value="Chromosome 4"/>
</dbReference>
<reference evidence="2" key="3">
    <citation type="submission" date="2020-12" db="UniProtKB">
        <authorList>
            <consortium name="EnsemblPlants"/>
        </authorList>
    </citation>
    <scope>IDENTIFICATION</scope>
</reference>
<evidence type="ECO:0000313" key="1">
    <source>
        <dbReference type="EMBL" id="PNR56094.1"/>
    </source>
</evidence>
<gene>
    <name evidence="1" type="ORF">PHYPA_006991</name>
</gene>
<name>A0A2K1KQM7_PHYPA</name>
<reference evidence="1 3" key="2">
    <citation type="journal article" date="2018" name="Plant J.">
        <title>The Physcomitrella patens chromosome-scale assembly reveals moss genome structure and evolution.</title>
        <authorList>
            <person name="Lang D."/>
            <person name="Ullrich K.K."/>
            <person name="Murat F."/>
            <person name="Fuchs J."/>
            <person name="Jenkins J."/>
            <person name="Haas F.B."/>
            <person name="Piednoel M."/>
            <person name="Gundlach H."/>
            <person name="Van Bel M."/>
            <person name="Meyberg R."/>
            <person name="Vives C."/>
            <person name="Morata J."/>
            <person name="Symeonidi A."/>
            <person name="Hiss M."/>
            <person name="Muchero W."/>
            <person name="Kamisugi Y."/>
            <person name="Saleh O."/>
            <person name="Blanc G."/>
            <person name="Decker E.L."/>
            <person name="van Gessel N."/>
            <person name="Grimwood J."/>
            <person name="Hayes R.D."/>
            <person name="Graham S.W."/>
            <person name="Gunter L.E."/>
            <person name="McDaniel S.F."/>
            <person name="Hoernstein S.N.W."/>
            <person name="Larsson A."/>
            <person name="Li F.W."/>
            <person name="Perroud P.F."/>
            <person name="Phillips J."/>
            <person name="Ranjan P."/>
            <person name="Rokshar D.S."/>
            <person name="Rothfels C.J."/>
            <person name="Schneider L."/>
            <person name="Shu S."/>
            <person name="Stevenson D.W."/>
            <person name="Thummler F."/>
            <person name="Tillich M."/>
            <person name="Villarreal Aguilar J.C."/>
            <person name="Widiez T."/>
            <person name="Wong G.K."/>
            <person name="Wymore A."/>
            <person name="Zhang Y."/>
            <person name="Zimmer A.D."/>
            <person name="Quatrano R.S."/>
            <person name="Mayer K.F.X."/>
            <person name="Goodstein D."/>
            <person name="Casacuberta J.M."/>
            <person name="Vandepoele K."/>
            <person name="Reski R."/>
            <person name="Cuming A.C."/>
            <person name="Tuskan G.A."/>
            <person name="Maumus F."/>
            <person name="Salse J."/>
            <person name="Schmutz J."/>
            <person name="Rensing S.A."/>
        </authorList>
    </citation>
    <scope>NUCLEOTIDE SEQUENCE [LARGE SCALE GENOMIC DNA]</scope>
    <source>
        <strain evidence="2 3">cv. Gransden 2004</strain>
    </source>
</reference>
<reference evidence="1 3" key="1">
    <citation type="journal article" date="2008" name="Science">
        <title>The Physcomitrella genome reveals evolutionary insights into the conquest of land by plants.</title>
        <authorList>
            <person name="Rensing S."/>
            <person name="Lang D."/>
            <person name="Zimmer A."/>
            <person name="Terry A."/>
            <person name="Salamov A."/>
            <person name="Shapiro H."/>
            <person name="Nishiyama T."/>
            <person name="Perroud P.-F."/>
            <person name="Lindquist E."/>
            <person name="Kamisugi Y."/>
            <person name="Tanahashi T."/>
            <person name="Sakakibara K."/>
            <person name="Fujita T."/>
            <person name="Oishi K."/>
            <person name="Shin-I T."/>
            <person name="Kuroki Y."/>
            <person name="Toyoda A."/>
            <person name="Suzuki Y."/>
            <person name="Hashimoto A."/>
            <person name="Yamaguchi K."/>
            <person name="Sugano A."/>
            <person name="Kohara Y."/>
            <person name="Fujiyama A."/>
            <person name="Anterola A."/>
            <person name="Aoki S."/>
            <person name="Ashton N."/>
            <person name="Barbazuk W.B."/>
            <person name="Barker E."/>
            <person name="Bennetzen J."/>
            <person name="Bezanilla M."/>
            <person name="Blankenship R."/>
            <person name="Cho S.H."/>
            <person name="Dutcher S."/>
            <person name="Estelle M."/>
            <person name="Fawcett J.A."/>
            <person name="Gundlach H."/>
            <person name="Hanada K."/>
            <person name="Heyl A."/>
            <person name="Hicks K.A."/>
            <person name="Hugh J."/>
            <person name="Lohr M."/>
            <person name="Mayer K."/>
            <person name="Melkozernov A."/>
            <person name="Murata T."/>
            <person name="Nelson D."/>
            <person name="Pils B."/>
            <person name="Prigge M."/>
            <person name="Reiss B."/>
            <person name="Renner T."/>
            <person name="Rombauts S."/>
            <person name="Rushton P."/>
            <person name="Sanderfoot A."/>
            <person name="Schween G."/>
            <person name="Shiu S.-H."/>
            <person name="Stueber K."/>
            <person name="Theodoulou F.L."/>
            <person name="Tu H."/>
            <person name="Van de Peer Y."/>
            <person name="Verrier P.J."/>
            <person name="Waters E."/>
            <person name="Wood A."/>
            <person name="Yang L."/>
            <person name="Cove D."/>
            <person name="Cuming A."/>
            <person name="Hasebe M."/>
            <person name="Lucas S."/>
            <person name="Mishler D.B."/>
            <person name="Reski R."/>
            <person name="Grigoriev I."/>
            <person name="Quatrano R.S."/>
            <person name="Boore J.L."/>
        </authorList>
    </citation>
    <scope>NUCLEOTIDE SEQUENCE [LARGE SCALE GENOMIC DNA]</scope>
    <source>
        <strain evidence="2 3">cv. Gransden 2004</strain>
    </source>
</reference>
<organism evidence="1">
    <name type="scientific">Physcomitrium patens</name>
    <name type="common">Spreading-leaved earth moss</name>
    <name type="synonym">Physcomitrella patens</name>
    <dbReference type="NCBI Taxonomy" id="3218"/>
    <lineage>
        <taxon>Eukaryota</taxon>
        <taxon>Viridiplantae</taxon>
        <taxon>Streptophyta</taxon>
        <taxon>Embryophyta</taxon>
        <taxon>Bryophyta</taxon>
        <taxon>Bryophytina</taxon>
        <taxon>Bryopsida</taxon>
        <taxon>Funariidae</taxon>
        <taxon>Funariales</taxon>
        <taxon>Funariaceae</taxon>
        <taxon>Physcomitrium</taxon>
    </lineage>
</organism>
<dbReference type="AlphaFoldDB" id="A0A2K1KQM7"/>
<accession>A0A2K1KQM7</accession>
<proteinExistence type="predicted"/>
<dbReference type="EnsemblPlants" id="Pp3c4_31561V3.1">
    <property type="protein sequence ID" value="Pp3c4_31561V3.1"/>
    <property type="gene ID" value="Pp3c4_31561"/>
</dbReference>
<protein>
    <submittedName>
        <fullName evidence="1 2">Uncharacterized protein</fullName>
    </submittedName>
</protein>
<evidence type="ECO:0000313" key="3">
    <source>
        <dbReference type="Proteomes" id="UP000006727"/>
    </source>
</evidence>
<dbReference type="Gramene" id="Pp3c4_31561V3.1">
    <property type="protein sequence ID" value="Pp3c4_31561V3.1"/>
    <property type="gene ID" value="Pp3c4_31561"/>
</dbReference>
<dbReference type="EMBL" id="ABEU02000004">
    <property type="protein sequence ID" value="PNR56094.1"/>
    <property type="molecule type" value="Genomic_DNA"/>
</dbReference>
<keyword evidence="3" id="KW-1185">Reference proteome</keyword>
<sequence>MSSKKKPLYTSISQTFQSTSPHHHYQLPFSYYHRSPSQFLQNVITNNSTSNTNNPLPDLTKQTSYNNVHNHRFQQVLFQCRLLSCQ</sequence>
<dbReference type="InParanoid" id="A0A2K1KQM7"/>